<reference evidence="1 2" key="1">
    <citation type="submission" date="2015-08" db="EMBL/GenBank/DDBJ databases">
        <title>Next Generation Sequencing and Analysis of the Genome of Puccinia sorghi L Schw, the Causal Agent of Maize Common Rust.</title>
        <authorList>
            <person name="Rochi L."/>
            <person name="Burguener G."/>
            <person name="Darino M."/>
            <person name="Turjanski A."/>
            <person name="Kreff E."/>
            <person name="Dieguez M.J."/>
            <person name="Sacco F."/>
        </authorList>
    </citation>
    <scope>NUCLEOTIDE SEQUENCE [LARGE SCALE GENOMIC DNA]</scope>
    <source>
        <strain evidence="1 2">RO10H11247</strain>
    </source>
</reference>
<protein>
    <submittedName>
        <fullName evidence="1">Uncharacterized protein</fullName>
    </submittedName>
</protein>
<organism evidence="1 2">
    <name type="scientific">Puccinia sorghi</name>
    <dbReference type="NCBI Taxonomy" id="27349"/>
    <lineage>
        <taxon>Eukaryota</taxon>
        <taxon>Fungi</taxon>
        <taxon>Dikarya</taxon>
        <taxon>Basidiomycota</taxon>
        <taxon>Pucciniomycotina</taxon>
        <taxon>Pucciniomycetes</taxon>
        <taxon>Pucciniales</taxon>
        <taxon>Pucciniaceae</taxon>
        <taxon>Puccinia</taxon>
    </lineage>
</organism>
<dbReference type="VEuPathDB" id="FungiDB:VP01_36g12"/>
<dbReference type="Proteomes" id="UP000037035">
    <property type="component" value="Unassembled WGS sequence"/>
</dbReference>
<comment type="caution">
    <text evidence="1">The sequence shown here is derived from an EMBL/GenBank/DDBJ whole genome shotgun (WGS) entry which is preliminary data.</text>
</comment>
<evidence type="ECO:0000313" key="1">
    <source>
        <dbReference type="EMBL" id="KNZ52088.1"/>
    </source>
</evidence>
<accession>A0A0L6UU69</accession>
<gene>
    <name evidence="1" type="ORF">VP01_36g12</name>
</gene>
<dbReference type="AlphaFoldDB" id="A0A0L6UU69"/>
<name>A0A0L6UU69_9BASI</name>
<dbReference type="OrthoDB" id="128308at2759"/>
<dbReference type="EMBL" id="LAVV01008724">
    <property type="protein sequence ID" value="KNZ52088.1"/>
    <property type="molecule type" value="Genomic_DNA"/>
</dbReference>
<keyword evidence="2" id="KW-1185">Reference proteome</keyword>
<evidence type="ECO:0000313" key="2">
    <source>
        <dbReference type="Proteomes" id="UP000037035"/>
    </source>
</evidence>
<sequence>MFDQELLLRTHLAFTYSLAKLPNIVSNINYSRKGLIIMYKALHQIYLGTYLDSTKQLEAALGLIAQGLRLEKNHPDVMKTLEESQAYATAMFPDDE</sequence>
<proteinExistence type="predicted"/>